<reference evidence="1" key="2">
    <citation type="submission" date="2021-09" db="EMBL/GenBank/DDBJ databases">
        <authorList>
            <person name="Gilroy R."/>
        </authorList>
    </citation>
    <scope>NUCLEOTIDE SEQUENCE</scope>
    <source>
        <strain evidence="1">1277</strain>
    </source>
</reference>
<gene>
    <name evidence="1" type="ORF">K8V90_10855</name>
</gene>
<name>A0A921N2G8_9FIRM</name>
<evidence type="ECO:0000313" key="1">
    <source>
        <dbReference type="EMBL" id="HJG97591.1"/>
    </source>
</evidence>
<dbReference type="Gene3D" id="3.40.960.10">
    <property type="entry name" value="VSR Endonuclease"/>
    <property type="match status" value="1"/>
</dbReference>
<sequence length="318" mass="38055">MKRFTYQEVVNFVNENSNCELLEKEYKNQTTKMSFKCECGEVFITTFEKFRTRGKRQCNNCGRKILTEKNKLSYEDVKKYIEENSKCKLLSKEYVSTRDKILLQCECGKEFWVAFRHFRSSNQRQCQECGSKIRSSKRKLDFSYIQNFVKENSECKLLSDKYINSNHKLDFECKCGNKFSTYFDLFKRLDIRMCTKCRQSVPRSKGELKISEWLYKNNINYKEEYTFDDLKDIKKLRFDFAILNDKGEVKMLIEFDGKQHQGEGVFAKTEEEALLMYNEIAYSDNLKNEYCFNKCIPLLRIPYDKYSNIDKILTRVLK</sequence>
<comment type="caution">
    <text evidence="1">The sequence shown here is derived from an EMBL/GenBank/DDBJ whole genome shotgun (WGS) entry which is preliminary data.</text>
</comment>
<evidence type="ECO:0000313" key="2">
    <source>
        <dbReference type="Proteomes" id="UP000776700"/>
    </source>
</evidence>
<protein>
    <recommendedName>
        <fullName evidence="3">DUF2726 domain-containing protein</fullName>
    </recommendedName>
</protein>
<organism evidence="1 2">
    <name type="scientific">Romboutsia timonensis</name>
    <dbReference type="NCBI Taxonomy" id="1776391"/>
    <lineage>
        <taxon>Bacteria</taxon>
        <taxon>Bacillati</taxon>
        <taxon>Bacillota</taxon>
        <taxon>Clostridia</taxon>
        <taxon>Peptostreptococcales</taxon>
        <taxon>Peptostreptococcaceae</taxon>
        <taxon>Romboutsia</taxon>
    </lineage>
</organism>
<evidence type="ECO:0008006" key="3">
    <source>
        <dbReference type="Google" id="ProtNLM"/>
    </source>
</evidence>
<dbReference type="EMBL" id="DYUB01000338">
    <property type="protein sequence ID" value="HJG97591.1"/>
    <property type="molecule type" value="Genomic_DNA"/>
</dbReference>
<accession>A0A921N2G8</accession>
<reference evidence="1" key="1">
    <citation type="journal article" date="2021" name="PeerJ">
        <title>Extensive microbial diversity within the chicken gut microbiome revealed by metagenomics and culture.</title>
        <authorList>
            <person name="Gilroy R."/>
            <person name="Ravi A."/>
            <person name="Getino M."/>
            <person name="Pursley I."/>
            <person name="Horton D.L."/>
            <person name="Alikhan N.F."/>
            <person name="Baker D."/>
            <person name="Gharbi K."/>
            <person name="Hall N."/>
            <person name="Watson M."/>
            <person name="Adriaenssens E.M."/>
            <person name="Foster-Nyarko E."/>
            <person name="Jarju S."/>
            <person name="Secka A."/>
            <person name="Antonio M."/>
            <person name="Oren A."/>
            <person name="Chaudhuri R.R."/>
            <person name="La Ragione R."/>
            <person name="Hildebrand F."/>
            <person name="Pallen M.J."/>
        </authorList>
    </citation>
    <scope>NUCLEOTIDE SEQUENCE</scope>
    <source>
        <strain evidence="1">1277</strain>
    </source>
</reference>
<proteinExistence type="predicted"/>
<dbReference type="Proteomes" id="UP000776700">
    <property type="component" value="Unassembled WGS sequence"/>
</dbReference>
<dbReference type="AlphaFoldDB" id="A0A921N2G8"/>